<feature type="transmembrane region" description="Helical" evidence="1">
    <location>
        <begin position="77"/>
        <end position="101"/>
    </location>
</feature>
<sequence>MDDYAIGWAGKVMHWLRFAIALVVINLLFIAGTLAGLIVLGVFPAATAAAILLGRLRAGQPSDRLVRDFITAYRAQFWHLAVVAIPFQLATVLVFLDLVAFQTTAVAGSPVSAVLLVLLVVVSVGTLLAAFSAIVICTRYRDSARSIWRYAFVLPFVSPLLSLSLILALGALTLALFQFGVLVPLIGASAPLFVAGWLIDHRLAALDAAHPAHGAVRNEDGALSLAPSRRASPA</sequence>
<evidence type="ECO:0000256" key="1">
    <source>
        <dbReference type="SAM" id="Phobius"/>
    </source>
</evidence>
<feature type="transmembrane region" description="Helical" evidence="1">
    <location>
        <begin position="175"/>
        <end position="199"/>
    </location>
</feature>
<organism evidence="2 3">
    <name type="scientific">Cryobacterium zongtaii</name>
    <dbReference type="NCBI Taxonomy" id="1259217"/>
    <lineage>
        <taxon>Bacteria</taxon>
        <taxon>Bacillati</taxon>
        <taxon>Actinomycetota</taxon>
        <taxon>Actinomycetes</taxon>
        <taxon>Micrococcales</taxon>
        <taxon>Microbacteriaceae</taxon>
        <taxon>Cryobacterium</taxon>
    </lineage>
</organism>
<feature type="transmembrane region" description="Helical" evidence="1">
    <location>
        <begin position="113"/>
        <end position="138"/>
    </location>
</feature>
<gene>
    <name evidence="2" type="ORF">C3B59_19290</name>
</gene>
<name>A0A2S3Z4Q5_9MICO</name>
<feature type="transmembrane region" description="Helical" evidence="1">
    <location>
        <begin position="12"/>
        <end position="31"/>
    </location>
</feature>
<reference evidence="2 3" key="1">
    <citation type="submission" date="2018-01" db="EMBL/GenBank/DDBJ databases">
        <title>Cryobacterium sp. nov., from glaciers in China.</title>
        <authorList>
            <person name="Liu Q."/>
            <person name="Xin Y.-H."/>
        </authorList>
    </citation>
    <scope>NUCLEOTIDE SEQUENCE [LARGE SCALE GENOMIC DNA]</scope>
    <source>
        <strain evidence="2 3">TMB1-8</strain>
    </source>
</reference>
<evidence type="ECO:0000313" key="3">
    <source>
        <dbReference type="Proteomes" id="UP000237104"/>
    </source>
</evidence>
<keyword evidence="1" id="KW-0472">Membrane</keyword>
<keyword evidence="1" id="KW-1133">Transmembrane helix</keyword>
<feature type="transmembrane region" description="Helical" evidence="1">
    <location>
        <begin position="150"/>
        <end position="169"/>
    </location>
</feature>
<evidence type="ECO:0008006" key="4">
    <source>
        <dbReference type="Google" id="ProtNLM"/>
    </source>
</evidence>
<evidence type="ECO:0000313" key="2">
    <source>
        <dbReference type="EMBL" id="POH57936.1"/>
    </source>
</evidence>
<protein>
    <recommendedName>
        <fullName evidence="4">DUF624 domain-containing protein</fullName>
    </recommendedName>
</protein>
<comment type="caution">
    <text evidence="2">The sequence shown here is derived from an EMBL/GenBank/DDBJ whole genome shotgun (WGS) entry which is preliminary data.</text>
</comment>
<dbReference type="RefSeq" id="WP_103432780.1">
    <property type="nucleotide sequence ID" value="NZ_PPXF01000076.1"/>
</dbReference>
<dbReference type="EMBL" id="PPXF01000076">
    <property type="protein sequence ID" value="POH57936.1"/>
    <property type="molecule type" value="Genomic_DNA"/>
</dbReference>
<feature type="transmembrane region" description="Helical" evidence="1">
    <location>
        <begin position="37"/>
        <end position="56"/>
    </location>
</feature>
<dbReference type="InterPro" id="IPR006938">
    <property type="entry name" value="DUF624"/>
</dbReference>
<accession>A0A2S3Z4Q5</accession>
<keyword evidence="1" id="KW-0812">Transmembrane</keyword>
<dbReference type="OrthoDB" id="5149852at2"/>
<dbReference type="Proteomes" id="UP000237104">
    <property type="component" value="Unassembled WGS sequence"/>
</dbReference>
<proteinExistence type="predicted"/>
<dbReference type="AlphaFoldDB" id="A0A2S3Z4Q5"/>
<dbReference type="Pfam" id="PF04854">
    <property type="entry name" value="DUF624"/>
    <property type="match status" value="1"/>
</dbReference>